<dbReference type="CDD" id="cd00041">
    <property type="entry name" value="CUB"/>
    <property type="match status" value="1"/>
</dbReference>
<feature type="domain" description="CUB" evidence="4">
    <location>
        <begin position="42"/>
        <end position="149"/>
    </location>
</feature>
<keyword evidence="5" id="KW-1185">Reference proteome</keyword>
<keyword evidence="3" id="KW-0732">Signal</keyword>
<dbReference type="InterPro" id="IPR000859">
    <property type="entry name" value="CUB_dom"/>
</dbReference>
<sequence length="149" mass="16872">MLAKVIWCYMMFLVTISNGLVLKDTSKFFGPEKTNSEIYEICTSATATNDSTGTFQSPGFPSEYIQHANCYFYINATYGSNIQINVNYLNTFNGTTYGYLQISNSSMSVAKLYGRLGSVDYNYSVGNYAIIHFYLYGNGYYGSFRLTWK</sequence>
<accession>A0A914XVE5</accession>
<dbReference type="PANTHER" id="PTHR46908">
    <property type="entry name" value="CUBILIN-LIKE PROTEIN"/>
    <property type="match status" value="1"/>
</dbReference>
<dbReference type="PANTHER" id="PTHR46908:SF4">
    <property type="entry name" value="TUMOR NECROSIS FACTOR-INDUCIBLE GENE 6 PROTEIN"/>
    <property type="match status" value="1"/>
</dbReference>
<dbReference type="AlphaFoldDB" id="A0A914XVE5"/>
<organism evidence="5 6">
    <name type="scientific">Panagrolaimus superbus</name>
    <dbReference type="NCBI Taxonomy" id="310955"/>
    <lineage>
        <taxon>Eukaryota</taxon>
        <taxon>Metazoa</taxon>
        <taxon>Ecdysozoa</taxon>
        <taxon>Nematoda</taxon>
        <taxon>Chromadorea</taxon>
        <taxon>Rhabditida</taxon>
        <taxon>Tylenchina</taxon>
        <taxon>Panagrolaimomorpha</taxon>
        <taxon>Panagrolaimoidea</taxon>
        <taxon>Panagrolaimidae</taxon>
        <taxon>Panagrolaimus</taxon>
    </lineage>
</organism>
<comment type="caution">
    <text evidence="2">Lacks conserved residue(s) required for the propagation of feature annotation.</text>
</comment>
<dbReference type="SUPFAM" id="SSF49854">
    <property type="entry name" value="Spermadhesin, CUB domain"/>
    <property type="match status" value="1"/>
</dbReference>
<evidence type="ECO:0000259" key="4">
    <source>
        <dbReference type="PROSITE" id="PS01180"/>
    </source>
</evidence>
<protein>
    <submittedName>
        <fullName evidence="6">CUB domain-containing protein</fullName>
    </submittedName>
</protein>
<reference evidence="6" key="1">
    <citation type="submission" date="2022-11" db="UniProtKB">
        <authorList>
            <consortium name="WormBaseParasite"/>
        </authorList>
    </citation>
    <scope>IDENTIFICATION</scope>
</reference>
<feature type="signal peptide" evidence="3">
    <location>
        <begin position="1"/>
        <end position="19"/>
    </location>
</feature>
<keyword evidence="1" id="KW-1015">Disulfide bond</keyword>
<evidence type="ECO:0000256" key="1">
    <source>
        <dbReference type="ARBA" id="ARBA00023157"/>
    </source>
</evidence>
<evidence type="ECO:0000256" key="3">
    <source>
        <dbReference type="SAM" id="SignalP"/>
    </source>
</evidence>
<evidence type="ECO:0000313" key="5">
    <source>
        <dbReference type="Proteomes" id="UP000887577"/>
    </source>
</evidence>
<dbReference type="InterPro" id="IPR052129">
    <property type="entry name" value="Spermadhesin-Link_domain"/>
</dbReference>
<proteinExistence type="predicted"/>
<dbReference type="Gene3D" id="2.60.120.290">
    <property type="entry name" value="Spermadhesin, CUB domain"/>
    <property type="match status" value="1"/>
</dbReference>
<dbReference type="InterPro" id="IPR035914">
    <property type="entry name" value="Sperma_CUB_dom_sf"/>
</dbReference>
<feature type="chain" id="PRO_5037272241" evidence="3">
    <location>
        <begin position="20"/>
        <end position="149"/>
    </location>
</feature>
<evidence type="ECO:0000256" key="2">
    <source>
        <dbReference type="PROSITE-ProRule" id="PRU00059"/>
    </source>
</evidence>
<dbReference type="Proteomes" id="UP000887577">
    <property type="component" value="Unplaced"/>
</dbReference>
<dbReference type="PROSITE" id="PS01180">
    <property type="entry name" value="CUB"/>
    <property type="match status" value="1"/>
</dbReference>
<dbReference type="Pfam" id="PF00431">
    <property type="entry name" value="CUB"/>
    <property type="match status" value="1"/>
</dbReference>
<name>A0A914XVE5_9BILA</name>
<dbReference type="WBParaSite" id="PSU_v2.g11201.t1">
    <property type="protein sequence ID" value="PSU_v2.g11201.t1"/>
    <property type="gene ID" value="PSU_v2.g11201"/>
</dbReference>
<evidence type="ECO:0000313" key="6">
    <source>
        <dbReference type="WBParaSite" id="PSU_v2.g11201.t1"/>
    </source>
</evidence>